<dbReference type="EMBL" id="QWGA01000008">
    <property type="protein sequence ID" value="RIJ27470.1"/>
    <property type="molecule type" value="Genomic_DNA"/>
</dbReference>
<evidence type="ECO:0000313" key="3">
    <source>
        <dbReference type="EMBL" id="RIJ27470.1"/>
    </source>
</evidence>
<dbReference type="Gene3D" id="3.10.450.40">
    <property type="match status" value="1"/>
</dbReference>
<evidence type="ECO:0000313" key="4">
    <source>
        <dbReference type="Proteomes" id="UP000265845"/>
    </source>
</evidence>
<evidence type="ECO:0000256" key="1">
    <source>
        <dbReference type="SAM" id="SignalP"/>
    </source>
</evidence>
<feature type="chain" id="PRO_5017449642" evidence="1">
    <location>
        <begin position="26"/>
        <end position="100"/>
    </location>
</feature>
<sequence length="100" mass="10212">MKLPIRTLAAAAVIGGAATAGVAIADVEDARALSDADISLVDAIVAAEGATQGKAFDAQIEDDSFSPEFEVSVVADGKIYDVIVDGVTGEVTSTREDRDD</sequence>
<accession>A0A399R7U5</accession>
<evidence type="ECO:0000259" key="2">
    <source>
        <dbReference type="Pfam" id="PF03413"/>
    </source>
</evidence>
<keyword evidence="1" id="KW-0732">Signal</keyword>
<dbReference type="InterPro" id="IPR025711">
    <property type="entry name" value="PepSY"/>
</dbReference>
<reference evidence="3 4" key="1">
    <citation type="submission" date="2018-08" db="EMBL/GenBank/DDBJ databases">
        <title>Henriciella mobilis sp. nov., isolated from seawater.</title>
        <authorList>
            <person name="Cheng H."/>
            <person name="Wu Y.-H."/>
            <person name="Xu X.-W."/>
            <person name="Guo L.-L."/>
        </authorList>
    </citation>
    <scope>NUCLEOTIDE SEQUENCE [LARGE SCALE GENOMIC DNA]</scope>
    <source>
        <strain evidence="3 4">CCUG67844</strain>
    </source>
</reference>
<dbReference type="AlphaFoldDB" id="A0A399R7U5"/>
<comment type="caution">
    <text evidence="3">The sequence shown here is derived from an EMBL/GenBank/DDBJ whole genome shotgun (WGS) entry which is preliminary data.</text>
</comment>
<dbReference type="Pfam" id="PF03413">
    <property type="entry name" value="PepSY"/>
    <property type="match status" value="1"/>
</dbReference>
<dbReference type="OrthoDB" id="7066985at2"/>
<name>A0A399R7U5_9PROT</name>
<dbReference type="Proteomes" id="UP000265845">
    <property type="component" value="Unassembled WGS sequence"/>
</dbReference>
<keyword evidence="4" id="KW-1185">Reference proteome</keyword>
<dbReference type="RefSeq" id="WP_119454847.1">
    <property type="nucleotide sequence ID" value="NZ_QWGA01000008.1"/>
</dbReference>
<proteinExistence type="predicted"/>
<feature type="domain" description="PepSY" evidence="2">
    <location>
        <begin position="38"/>
        <end position="94"/>
    </location>
</feature>
<protein>
    <submittedName>
        <fullName evidence="3">Peptidase M4</fullName>
    </submittedName>
</protein>
<organism evidence="3 4">
    <name type="scientific">Henriciella algicola</name>
    <dbReference type="NCBI Taxonomy" id="1608422"/>
    <lineage>
        <taxon>Bacteria</taxon>
        <taxon>Pseudomonadati</taxon>
        <taxon>Pseudomonadota</taxon>
        <taxon>Alphaproteobacteria</taxon>
        <taxon>Hyphomonadales</taxon>
        <taxon>Hyphomonadaceae</taxon>
        <taxon>Henriciella</taxon>
    </lineage>
</organism>
<gene>
    <name evidence="3" type="ORF">D1222_13820</name>
</gene>
<feature type="signal peptide" evidence="1">
    <location>
        <begin position="1"/>
        <end position="25"/>
    </location>
</feature>